<keyword evidence="2" id="KW-0238">DNA-binding</keyword>
<organism evidence="6 7">
    <name type="scientific">Marinomonas transparens</name>
    <dbReference type="NCBI Taxonomy" id="2795388"/>
    <lineage>
        <taxon>Bacteria</taxon>
        <taxon>Pseudomonadati</taxon>
        <taxon>Pseudomonadota</taxon>
        <taxon>Gammaproteobacteria</taxon>
        <taxon>Oceanospirillales</taxon>
        <taxon>Oceanospirillaceae</taxon>
        <taxon>Marinomonas</taxon>
    </lineage>
</organism>
<evidence type="ECO:0000256" key="2">
    <source>
        <dbReference type="ARBA" id="ARBA00023125"/>
    </source>
</evidence>
<accession>A0A934JK85</accession>
<comment type="caution">
    <text evidence="6">The sequence shown here is derived from an EMBL/GenBank/DDBJ whole genome shotgun (WGS) entry which is preliminary data.</text>
</comment>
<keyword evidence="7" id="KW-1185">Reference proteome</keyword>
<keyword evidence="4" id="KW-0175">Coiled coil</keyword>
<feature type="domain" description="HTH merR-type" evidence="5">
    <location>
        <begin position="1"/>
        <end position="69"/>
    </location>
</feature>
<dbReference type="EMBL" id="JAEMNX010000007">
    <property type="protein sequence ID" value="MBJ7537660.1"/>
    <property type="molecule type" value="Genomic_DNA"/>
</dbReference>
<dbReference type="Proteomes" id="UP000628710">
    <property type="component" value="Unassembled WGS sequence"/>
</dbReference>
<dbReference type="SUPFAM" id="SSF46955">
    <property type="entry name" value="Putative DNA-binding domain"/>
    <property type="match status" value="1"/>
</dbReference>
<dbReference type="PROSITE" id="PS50937">
    <property type="entry name" value="HTH_MERR_2"/>
    <property type="match status" value="1"/>
</dbReference>
<reference evidence="6" key="1">
    <citation type="submission" date="2020-12" db="EMBL/GenBank/DDBJ databases">
        <title>Marinomonas arctica sp. nov., a psychrotolerant bacterium isolated from the Arctic.</title>
        <authorList>
            <person name="Zhang Y."/>
        </authorList>
    </citation>
    <scope>NUCLEOTIDE SEQUENCE</scope>
    <source>
        <strain evidence="6">C1424</strain>
    </source>
</reference>
<dbReference type="Gene3D" id="1.10.1660.10">
    <property type="match status" value="1"/>
</dbReference>
<dbReference type="GO" id="GO:0003700">
    <property type="term" value="F:DNA-binding transcription factor activity"/>
    <property type="evidence" value="ECO:0007669"/>
    <property type="project" value="InterPro"/>
</dbReference>
<evidence type="ECO:0000313" key="6">
    <source>
        <dbReference type="EMBL" id="MBJ7537660.1"/>
    </source>
</evidence>
<dbReference type="PANTHER" id="PTHR30204">
    <property type="entry name" value="REDOX-CYCLING DRUG-SENSING TRANSCRIPTIONAL ACTIVATOR SOXR"/>
    <property type="match status" value="1"/>
</dbReference>
<gene>
    <name evidence="6" type="primary">zntR</name>
    <name evidence="6" type="ORF">I8J31_08260</name>
</gene>
<protein>
    <submittedName>
        <fullName evidence="6">Zn(2+)-responsive transcriptional regulator</fullName>
    </submittedName>
</protein>
<evidence type="ECO:0000313" key="7">
    <source>
        <dbReference type="Proteomes" id="UP000628710"/>
    </source>
</evidence>
<dbReference type="Pfam" id="PF13411">
    <property type="entry name" value="MerR_1"/>
    <property type="match status" value="1"/>
</dbReference>
<feature type="coiled-coil region" evidence="4">
    <location>
        <begin position="82"/>
        <end position="109"/>
    </location>
</feature>
<dbReference type="RefSeq" id="WP_199467803.1">
    <property type="nucleotide sequence ID" value="NZ_JAEMNX010000007.1"/>
</dbReference>
<sequence>MKIGDLEKQSGISAHTLRYYEKSGLLKPSKRGDNNYRHYSNEDLITAKFIKRSKACGFSLAETSSLLAIKTDKSQHVCAEAKAITHNKLQEIEEQIQRLEQMKETLSKLHHYCCGGQESAEFCSIISALEEGE</sequence>
<proteinExistence type="predicted"/>
<dbReference type="NCBIfam" id="NF007069">
    <property type="entry name" value="PRK09514.1"/>
    <property type="match status" value="1"/>
</dbReference>
<keyword evidence="1" id="KW-0805">Transcription regulation</keyword>
<evidence type="ECO:0000256" key="1">
    <source>
        <dbReference type="ARBA" id="ARBA00023015"/>
    </source>
</evidence>
<evidence type="ECO:0000259" key="5">
    <source>
        <dbReference type="PROSITE" id="PS50937"/>
    </source>
</evidence>
<dbReference type="PRINTS" id="PR00040">
    <property type="entry name" value="HTHMERR"/>
</dbReference>
<evidence type="ECO:0000256" key="3">
    <source>
        <dbReference type="ARBA" id="ARBA00023163"/>
    </source>
</evidence>
<dbReference type="CDD" id="cd04770">
    <property type="entry name" value="HTH_HMRTR"/>
    <property type="match status" value="1"/>
</dbReference>
<evidence type="ECO:0000256" key="4">
    <source>
        <dbReference type="SAM" id="Coils"/>
    </source>
</evidence>
<keyword evidence="3" id="KW-0804">Transcription</keyword>
<dbReference type="GO" id="GO:0003677">
    <property type="term" value="F:DNA binding"/>
    <property type="evidence" value="ECO:0007669"/>
    <property type="project" value="UniProtKB-KW"/>
</dbReference>
<dbReference type="InterPro" id="IPR000551">
    <property type="entry name" value="MerR-type_HTH_dom"/>
</dbReference>
<dbReference type="AlphaFoldDB" id="A0A934JK85"/>
<dbReference type="InterPro" id="IPR047057">
    <property type="entry name" value="MerR_fam"/>
</dbReference>
<dbReference type="PANTHER" id="PTHR30204:SF94">
    <property type="entry name" value="HEAVY METAL-DEPENDENT TRANSCRIPTIONAL REGULATOR HI_0293-RELATED"/>
    <property type="match status" value="1"/>
</dbReference>
<dbReference type="SMART" id="SM00422">
    <property type="entry name" value="HTH_MERR"/>
    <property type="match status" value="1"/>
</dbReference>
<dbReference type="InterPro" id="IPR009061">
    <property type="entry name" value="DNA-bd_dom_put_sf"/>
</dbReference>
<name>A0A934JK85_9GAMM</name>